<keyword evidence="5" id="KW-1185">Reference proteome</keyword>
<keyword evidence="2" id="KW-1133">Transmembrane helix</keyword>
<name>A0A511J7D6_9CELL</name>
<sequence>MTAPTAATPPAPDVPGPTDPTTDPTTDPATDPATVPAADRHAAPRRRRRRRRALFVVLVVVVVLVLPLAWVQGVGQTRVRSLESAGPAPVALVLGAGLRPDGSPSTYLRRRLNAAQSLYEQGRIDVVLVSGDNSTPYHDEPAAMRDYLVERGVPVDHVVLDGAGLDTHDSCVRAHDVFGVDQAVVLTQSYHLRRALFSCQAAGIDVTGVGVSAASVQPKQALMWRLREIPASYKAFWDALTSRRPAVDDEPSPTIDEALATTGS</sequence>
<feature type="transmembrane region" description="Helical" evidence="2">
    <location>
        <begin position="53"/>
        <end position="71"/>
    </location>
</feature>
<dbReference type="PANTHER" id="PTHR30336:SF6">
    <property type="entry name" value="INTEGRAL MEMBRANE PROTEIN"/>
    <property type="match status" value="1"/>
</dbReference>
<feature type="compositionally biased region" description="Pro residues" evidence="1">
    <location>
        <begin position="7"/>
        <end position="18"/>
    </location>
</feature>
<reference evidence="4 5" key="1">
    <citation type="submission" date="2019-07" db="EMBL/GenBank/DDBJ databases">
        <title>Whole genome shotgun sequence of Cellulomonas composti NBRC 100758.</title>
        <authorList>
            <person name="Hosoyama A."/>
            <person name="Uohara A."/>
            <person name="Ohji S."/>
            <person name="Ichikawa N."/>
        </authorList>
    </citation>
    <scope>NUCLEOTIDE SEQUENCE [LARGE SCALE GENOMIC DNA]</scope>
    <source>
        <strain evidence="4 5">NBRC 100758</strain>
    </source>
</reference>
<evidence type="ECO:0000256" key="2">
    <source>
        <dbReference type="SAM" id="Phobius"/>
    </source>
</evidence>
<dbReference type="InterPro" id="IPR051599">
    <property type="entry name" value="Cell_Envelope_Assoc"/>
</dbReference>
<dbReference type="Proteomes" id="UP000321720">
    <property type="component" value="Unassembled WGS sequence"/>
</dbReference>
<feature type="compositionally biased region" description="Low complexity" evidence="1">
    <location>
        <begin position="19"/>
        <end position="37"/>
    </location>
</feature>
<accession>A0A511J7D6</accession>
<evidence type="ECO:0000313" key="4">
    <source>
        <dbReference type="EMBL" id="GEL93916.1"/>
    </source>
</evidence>
<dbReference type="EMBL" id="BJWG01000002">
    <property type="protein sequence ID" value="GEL93916.1"/>
    <property type="molecule type" value="Genomic_DNA"/>
</dbReference>
<proteinExistence type="predicted"/>
<keyword evidence="2" id="KW-0472">Membrane</keyword>
<dbReference type="PANTHER" id="PTHR30336">
    <property type="entry name" value="INNER MEMBRANE PROTEIN, PROBABLE PERMEASE"/>
    <property type="match status" value="1"/>
</dbReference>
<keyword evidence="2" id="KW-0812">Transmembrane</keyword>
<feature type="domain" description="DUF218" evidence="3">
    <location>
        <begin position="90"/>
        <end position="218"/>
    </location>
</feature>
<dbReference type="RefSeq" id="WP_146841548.1">
    <property type="nucleotide sequence ID" value="NZ_BJWG01000002.1"/>
</dbReference>
<dbReference type="GO" id="GO:0005886">
    <property type="term" value="C:plasma membrane"/>
    <property type="evidence" value="ECO:0007669"/>
    <property type="project" value="TreeGrafter"/>
</dbReference>
<organism evidence="4 5">
    <name type="scientific">Cellulomonas composti</name>
    <dbReference type="NCBI Taxonomy" id="266130"/>
    <lineage>
        <taxon>Bacteria</taxon>
        <taxon>Bacillati</taxon>
        <taxon>Actinomycetota</taxon>
        <taxon>Actinomycetes</taxon>
        <taxon>Micrococcales</taxon>
        <taxon>Cellulomonadaceae</taxon>
        <taxon>Cellulomonas</taxon>
    </lineage>
</organism>
<evidence type="ECO:0000256" key="1">
    <source>
        <dbReference type="SAM" id="MobiDB-lite"/>
    </source>
</evidence>
<dbReference type="AlphaFoldDB" id="A0A511J7D6"/>
<dbReference type="InterPro" id="IPR003848">
    <property type="entry name" value="DUF218"/>
</dbReference>
<evidence type="ECO:0000313" key="5">
    <source>
        <dbReference type="Proteomes" id="UP000321720"/>
    </source>
</evidence>
<protein>
    <submittedName>
        <fullName evidence="4">Membrane protein</fullName>
    </submittedName>
</protein>
<dbReference type="OrthoDB" id="9782395at2"/>
<dbReference type="Pfam" id="PF02698">
    <property type="entry name" value="DUF218"/>
    <property type="match status" value="1"/>
</dbReference>
<dbReference type="CDD" id="cd06259">
    <property type="entry name" value="YdcF-like"/>
    <property type="match status" value="1"/>
</dbReference>
<comment type="caution">
    <text evidence="4">The sequence shown here is derived from an EMBL/GenBank/DDBJ whole genome shotgun (WGS) entry which is preliminary data.</text>
</comment>
<feature type="region of interest" description="Disordered" evidence="1">
    <location>
        <begin position="1"/>
        <end position="46"/>
    </location>
</feature>
<gene>
    <name evidence="4" type="ORF">CCO02nite_05740</name>
</gene>
<evidence type="ECO:0000259" key="3">
    <source>
        <dbReference type="Pfam" id="PF02698"/>
    </source>
</evidence>